<accession>A0AAW7ZBY4</accession>
<evidence type="ECO:0000313" key="4">
    <source>
        <dbReference type="Proteomes" id="UP001172911"/>
    </source>
</evidence>
<keyword evidence="4" id="KW-1185">Reference proteome</keyword>
<dbReference type="Gene3D" id="3.40.50.2000">
    <property type="entry name" value="Glycogen Phosphorylase B"/>
    <property type="match status" value="2"/>
</dbReference>
<evidence type="ECO:0000259" key="2">
    <source>
        <dbReference type="Pfam" id="PF13439"/>
    </source>
</evidence>
<dbReference type="CDD" id="cd03801">
    <property type="entry name" value="GT4_PimA-like"/>
    <property type="match status" value="1"/>
</dbReference>
<feature type="domain" description="Glycosyltransferase subfamily 4-like N-terminal" evidence="2">
    <location>
        <begin position="18"/>
        <end position="198"/>
    </location>
</feature>
<dbReference type="GO" id="GO:0016758">
    <property type="term" value="F:hexosyltransferase activity"/>
    <property type="evidence" value="ECO:0007669"/>
    <property type="project" value="TreeGrafter"/>
</dbReference>
<dbReference type="EMBL" id="JARPTC010000008">
    <property type="protein sequence ID" value="MDO7786851.1"/>
    <property type="molecule type" value="Genomic_DNA"/>
</dbReference>
<dbReference type="AlphaFoldDB" id="A0AAW7ZBY4"/>
<dbReference type="PANTHER" id="PTHR45947:SF3">
    <property type="entry name" value="SULFOQUINOVOSYL TRANSFERASE SQD2"/>
    <property type="match status" value="1"/>
</dbReference>
<name>A0AAW7ZBY4_9FIRM</name>
<dbReference type="Pfam" id="PF13439">
    <property type="entry name" value="Glyco_transf_4"/>
    <property type="match status" value="1"/>
</dbReference>
<dbReference type="InterPro" id="IPR001296">
    <property type="entry name" value="Glyco_trans_1"/>
</dbReference>
<protein>
    <submittedName>
        <fullName evidence="3">Glycosyltransferase family 4 protein</fullName>
    </submittedName>
</protein>
<dbReference type="InterPro" id="IPR028098">
    <property type="entry name" value="Glyco_trans_4-like_N"/>
</dbReference>
<dbReference type="SUPFAM" id="SSF53756">
    <property type="entry name" value="UDP-Glycosyltransferase/glycogen phosphorylase"/>
    <property type="match status" value="1"/>
</dbReference>
<reference evidence="3" key="2">
    <citation type="submission" date="2023-03" db="EMBL/GenBank/DDBJ databases">
        <authorList>
            <person name="Zhang Z."/>
        </authorList>
    </citation>
    <scope>NUCLEOTIDE SEQUENCE</scope>
    <source>
        <strain evidence="3">DSA</strain>
    </source>
</reference>
<sequence length="388" mass="43747">MKQKHIVMLSRTLPFHSMGGMQAIAWDLACQFAADGLKITVITTHIPNMPEHFFQNGVEVVAIKDATPERYTRSWWRLSRKYFEQHLMDSVTGVLSVSAAAYGLLQLKHRMVGTPFVFQAHGTSWGEINSKWKSRSPKAIITSVRNMLWLIKDIWAYSKFDAVVAVGDAVKSDLLKKPVSYVLPYRKIHLISNGINTKLFAPDDNSRYEMRTALGWTNDEQVIVSASRLHIQKGLHLGLNAFAKISQKNPKARYMIIGDGPERKNLERQVSELNISDKVLFTGEVERQNLPPYLRAGDLFLFTTTRSEGLPLNVLEALSVGLPAVVSEHLQGVIKINSLIRGVDPGSEREIVEEIDKMFKTSRGINTLPKEYSLSFCAKRYYALLSIS</sequence>
<evidence type="ECO:0000313" key="3">
    <source>
        <dbReference type="EMBL" id="MDO7786851.1"/>
    </source>
</evidence>
<reference evidence="3" key="1">
    <citation type="journal article" date="2023" name="J. Hazard. Mater.">
        <title>Anaerobic biodegradation of pyrene and benzo[a]pyrene by a new sulfate-reducing Desulforamulus aquiferis strain DSA.</title>
        <authorList>
            <person name="Zhang Z."/>
            <person name="Sun J."/>
            <person name="Gong X."/>
            <person name="Wang C."/>
            <person name="Wang H."/>
        </authorList>
    </citation>
    <scope>NUCLEOTIDE SEQUENCE</scope>
    <source>
        <strain evidence="3">DSA</strain>
    </source>
</reference>
<proteinExistence type="predicted"/>
<comment type="caution">
    <text evidence="3">The sequence shown here is derived from an EMBL/GenBank/DDBJ whole genome shotgun (WGS) entry which is preliminary data.</text>
</comment>
<dbReference type="Pfam" id="PF00534">
    <property type="entry name" value="Glycos_transf_1"/>
    <property type="match status" value="1"/>
</dbReference>
<organism evidence="3 4">
    <name type="scientific">Desulforamulus aquiferis</name>
    <dbReference type="NCBI Taxonomy" id="1397668"/>
    <lineage>
        <taxon>Bacteria</taxon>
        <taxon>Bacillati</taxon>
        <taxon>Bacillota</taxon>
        <taxon>Clostridia</taxon>
        <taxon>Eubacteriales</taxon>
        <taxon>Peptococcaceae</taxon>
        <taxon>Desulforamulus</taxon>
    </lineage>
</organism>
<gene>
    <name evidence="3" type="ORF">P6N53_06400</name>
</gene>
<dbReference type="InterPro" id="IPR050194">
    <property type="entry name" value="Glycosyltransferase_grp1"/>
</dbReference>
<feature type="domain" description="Glycosyl transferase family 1" evidence="1">
    <location>
        <begin position="209"/>
        <end position="360"/>
    </location>
</feature>
<dbReference type="PANTHER" id="PTHR45947">
    <property type="entry name" value="SULFOQUINOVOSYL TRANSFERASE SQD2"/>
    <property type="match status" value="1"/>
</dbReference>
<dbReference type="Proteomes" id="UP001172911">
    <property type="component" value="Unassembled WGS sequence"/>
</dbReference>
<dbReference type="RefSeq" id="WP_304541968.1">
    <property type="nucleotide sequence ID" value="NZ_JARPTC010000008.1"/>
</dbReference>
<evidence type="ECO:0000259" key="1">
    <source>
        <dbReference type="Pfam" id="PF00534"/>
    </source>
</evidence>